<sequence>MLTDKLRIPELPEGMVTRLRLIERIEQGASGSIAYLCAPAGYGKTVLLADWARRARTEPAWLTVGPEDNEPTSFWQAVFRAVDKVVPGFAQRADDIARLNSDTAAGLLAQALERLDRQLTVVLDDFHHIVDERLLASFAYLIEYLPAFVHIVAAGRGEPAFPTSRLVGGQRLTMLGAADLRFTRQEGGEFYNDALGLGLSEEEAGERVRLTEGWIAAMRLTLTAMDGGRTQFADMPPQLEQYLLKEAFMPLSEPMRRFLTDCSVLEPLNASLCQAVAGDERSRERLEELSRKQLFTFPLDERQDEYRLHRLFAEFLQRRLKSAEPERIPRLLEQAALWGEREGREREALEYYVACGHYEKGIRLLEAMTAKRLRVSPVWLGALLLRIPEHLLMKRPILYFSCVHMHMVDARYEQAERMMTNAERHYGECEGEWTEEDKSDFWGALYYFKMIHTSIELGNMDEAMRYMQLSAQYWPNGIRLIFAQSGIAGLPSIVRKYIRPNKFVEKATNLAILKYMSQTLGEVGCSMRTCLAEALYGYNELDEAWRTAESALNTAVRSDPNAIPEILLAARLVLSGVQRAKGRHSEAEETLRETRKDLAQLELANGLLHCDAELALMALEKDDREPAEIWLKRYRLRGDQSFTARQLYEYHCLARIYAGLGRQEEAFRLLERLTEVADEANLLYLSLEIAVTKLLLLHETGRTEEALALLRTVLLVSEPRSYARLFFDGREPMAELLALSIRSWDRPTIGSYPALSYMRSLLAGFGRRTAEEWPASDLVLILTRKELQILRLIASRKSNKEIAAELGIGYGTVRTHLHQIYVKLGIGSRSEAIRIGEQLEE</sequence>
<evidence type="ECO:0000256" key="1">
    <source>
        <dbReference type="ARBA" id="ARBA00023015"/>
    </source>
</evidence>
<keyword evidence="7" id="KW-1185">Reference proteome</keyword>
<evidence type="ECO:0000256" key="3">
    <source>
        <dbReference type="ARBA" id="ARBA00023163"/>
    </source>
</evidence>
<dbReference type="PROSITE" id="PS50043">
    <property type="entry name" value="HTH_LUXR_2"/>
    <property type="match status" value="1"/>
</dbReference>
<dbReference type="Pfam" id="PF25873">
    <property type="entry name" value="WHD_MalT"/>
    <property type="match status" value="1"/>
</dbReference>
<dbReference type="InterPro" id="IPR011990">
    <property type="entry name" value="TPR-like_helical_dom_sf"/>
</dbReference>
<organism evidence="6 7">
    <name type="scientific">Cohnella cellulosilytica</name>
    <dbReference type="NCBI Taxonomy" id="986710"/>
    <lineage>
        <taxon>Bacteria</taxon>
        <taxon>Bacillati</taxon>
        <taxon>Bacillota</taxon>
        <taxon>Bacilli</taxon>
        <taxon>Bacillales</taxon>
        <taxon>Paenibacillaceae</taxon>
        <taxon>Cohnella</taxon>
    </lineage>
</organism>
<dbReference type="Pfam" id="PF13401">
    <property type="entry name" value="AAA_22"/>
    <property type="match status" value="1"/>
</dbReference>
<dbReference type="Gene3D" id="3.40.50.300">
    <property type="entry name" value="P-loop containing nucleotide triphosphate hydrolases"/>
    <property type="match status" value="1"/>
</dbReference>
<dbReference type="SUPFAM" id="SSF48452">
    <property type="entry name" value="TPR-like"/>
    <property type="match status" value="1"/>
</dbReference>
<feature type="coiled-coil region" evidence="4">
    <location>
        <begin position="577"/>
        <end position="604"/>
    </location>
</feature>
<evidence type="ECO:0000256" key="2">
    <source>
        <dbReference type="ARBA" id="ARBA00023125"/>
    </source>
</evidence>
<reference evidence="7" key="1">
    <citation type="journal article" date="2019" name="Int. J. Syst. Evol. Microbiol.">
        <title>The Global Catalogue of Microorganisms (GCM) 10K type strain sequencing project: providing services to taxonomists for standard genome sequencing and annotation.</title>
        <authorList>
            <consortium name="The Broad Institute Genomics Platform"/>
            <consortium name="The Broad Institute Genome Sequencing Center for Infectious Disease"/>
            <person name="Wu L."/>
            <person name="Ma J."/>
        </authorList>
    </citation>
    <scope>NUCLEOTIDE SEQUENCE [LARGE SCALE GENOMIC DNA]</scope>
    <source>
        <strain evidence="7">KCTC 12907</strain>
    </source>
</reference>
<accession>A0ABW2FJ43</accession>
<keyword evidence="2" id="KW-0238">DNA-binding</keyword>
<dbReference type="SUPFAM" id="SSF52540">
    <property type="entry name" value="P-loop containing nucleoside triphosphate hydrolases"/>
    <property type="match status" value="1"/>
</dbReference>
<evidence type="ECO:0000259" key="5">
    <source>
        <dbReference type="PROSITE" id="PS50043"/>
    </source>
</evidence>
<dbReference type="SUPFAM" id="SSF46894">
    <property type="entry name" value="C-terminal effector domain of the bipartite response regulators"/>
    <property type="match status" value="1"/>
</dbReference>
<keyword evidence="3" id="KW-0804">Transcription</keyword>
<dbReference type="InterPro" id="IPR027417">
    <property type="entry name" value="P-loop_NTPase"/>
</dbReference>
<dbReference type="Gene3D" id="1.10.10.10">
    <property type="entry name" value="Winged helix-like DNA-binding domain superfamily/Winged helix DNA-binding domain"/>
    <property type="match status" value="1"/>
</dbReference>
<comment type="caution">
    <text evidence="6">The sequence shown here is derived from an EMBL/GenBank/DDBJ whole genome shotgun (WGS) entry which is preliminary data.</text>
</comment>
<dbReference type="EMBL" id="JBHTAI010000030">
    <property type="protein sequence ID" value="MFC7153157.1"/>
    <property type="molecule type" value="Genomic_DNA"/>
</dbReference>
<protein>
    <submittedName>
        <fullName evidence="6">LuxR C-terminal-related transcriptional regulator</fullName>
    </submittedName>
</protein>
<dbReference type="RefSeq" id="WP_378047616.1">
    <property type="nucleotide sequence ID" value="NZ_JBHMDN010000014.1"/>
</dbReference>
<dbReference type="PANTHER" id="PTHR44688:SF16">
    <property type="entry name" value="DNA-BINDING TRANSCRIPTIONAL ACTIVATOR DEVR_DOSR"/>
    <property type="match status" value="1"/>
</dbReference>
<evidence type="ECO:0000256" key="4">
    <source>
        <dbReference type="SAM" id="Coils"/>
    </source>
</evidence>
<dbReference type="InterPro" id="IPR041617">
    <property type="entry name" value="TPR_MalT"/>
</dbReference>
<gene>
    <name evidence="6" type="ORF">ACFQMJ_31850</name>
</gene>
<dbReference type="PANTHER" id="PTHR44688">
    <property type="entry name" value="DNA-BINDING TRANSCRIPTIONAL ACTIVATOR DEVR_DOSR"/>
    <property type="match status" value="1"/>
</dbReference>
<name>A0ABW2FJ43_9BACL</name>
<evidence type="ECO:0000313" key="7">
    <source>
        <dbReference type="Proteomes" id="UP001596378"/>
    </source>
</evidence>
<dbReference type="InterPro" id="IPR036388">
    <property type="entry name" value="WH-like_DNA-bd_sf"/>
</dbReference>
<keyword evidence="1" id="KW-0805">Transcription regulation</keyword>
<dbReference type="InterPro" id="IPR059106">
    <property type="entry name" value="WHD_MalT"/>
</dbReference>
<dbReference type="Gene3D" id="1.25.40.10">
    <property type="entry name" value="Tetratricopeptide repeat domain"/>
    <property type="match status" value="1"/>
</dbReference>
<dbReference type="PRINTS" id="PR00038">
    <property type="entry name" value="HTHLUXR"/>
</dbReference>
<dbReference type="Pfam" id="PF00196">
    <property type="entry name" value="GerE"/>
    <property type="match status" value="1"/>
</dbReference>
<dbReference type="Proteomes" id="UP001596378">
    <property type="component" value="Unassembled WGS sequence"/>
</dbReference>
<dbReference type="CDD" id="cd06170">
    <property type="entry name" value="LuxR_C_like"/>
    <property type="match status" value="1"/>
</dbReference>
<dbReference type="SMART" id="SM00421">
    <property type="entry name" value="HTH_LUXR"/>
    <property type="match status" value="1"/>
</dbReference>
<evidence type="ECO:0000313" key="6">
    <source>
        <dbReference type="EMBL" id="MFC7153157.1"/>
    </source>
</evidence>
<proteinExistence type="predicted"/>
<dbReference type="InterPro" id="IPR016032">
    <property type="entry name" value="Sig_transdc_resp-reg_C-effctor"/>
</dbReference>
<dbReference type="InterPro" id="IPR000792">
    <property type="entry name" value="Tscrpt_reg_LuxR_C"/>
</dbReference>
<dbReference type="InterPro" id="IPR049945">
    <property type="entry name" value="AAA_22"/>
</dbReference>
<feature type="domain" description="HTH luxR-type" evidence="5">
    <location>
        <begin position="775"/>
        <end position="840"/>
    </location>
</feature>
<keyword evidence="4" id="KW-0175">Coiled coil</keyword>
<dbReference type="Pfam" id="PF17874">
    <property type="entry name" value="TPR_MalT"/>
    <property type="match status" value="1"/>
</dbReference>